<evidence type="ECO:0000313" key="2">
    <source>
        <dbReference type="EMBL" id="KAF0717525.1"/>
    </source>
</evidence>
<keyword evidence="3" id="KW-1185">Reference proteome</keyword>
<sequence>MRKGVVMSAHDYGGHFSVDRTIARITKDYWFSYMKRYVRQHIEMCIDCGDFNAKHQSWGCRVNNPRGVTLYNFTNLKRFKVQAPPDPTYWPSSS</sequence>
<feature type="non-terminal residue" evidence="2">
    <location>
        <position position="94"/>
    </location>
</feature>
<gene>
    <name evidence="2" type="ORF">FWK35_00027793</name>
</gene>
<dbReference type="Proteomes" id="UP000478052">
    <property type="component" value="Unassembled WGS sequence"/>
</dbReference>
<dbReference type="Gene3D" id="3.60.10.10">
    <property type="entry name" value="Endonuclease/exonuclease/phosphatase"/>
    <property type="match status" value="1"/>
</dbReference>
<reference evidence="2 3" key="1">
    <citation type="submission" date="2019-08" db="EMBL/GenBank/DDBJ databases">
        <title>Whole genome of Aphis craccivora.</title>
        <authorList>
            <person name="Voronova N.V."/>
            <person name="Shulinski R.S."/>
            <person name="Bandarenka Y.V."/>
            <person name="Zhorov D.G."/>
            <person name="Warner D."/>
        </authorList>
    </citation>
    <scope>NUCLEOTIDE SEQUENCE [LARGE SCALE GENOMIC DNA]</scope>
    <source>
        <strain evidence="2">180601</strain>
        <tissue evidence="2">Whole Body</tissue>
    </source>
</reference>
<keyword evidence="2" id="KW-0695">RNA-directed DNA polymerase</keyword>
<comment type="caution">
    <text evidence="2">The sequence shown here is derived from an EMBL/GenBank/DDBJ whole genome shotgun (WGS) entry which is preliminary data.</text>
</comment>
<evidence type="ECO:0000259" key="1">
    <source>
        <dbReference type="Pfam" id="PF17921"/>
    </source>
</evidence>
<keyword evidence="2" id="KW-0548">Nucleotidyltransferase</keyword>
<dbReference type="Pfam" id="PF17921">
    <property type="entry name" value="Integrase_H2C2"/>
    <property type="match status" value="1"/>
</dbReference>
<evidence type="ECO:0000313" key="3">
    <source>
        <dbReference type="Proteomes" id="UP000478052"/>
    </source>
</evidence>
<dbReference type="OrthoDB" id="115435at2759"/>
<feature type="domain" description="Integrase zinc-binding" evidence="1">
    <location>
        <begin position="1"/>
        <end position="52"/>
    </location>
</feature>
<dbReference type="InterPro" id="IPR036691">
    <property type="entry name" value="Endo/exonu/phosph_ase_sf"/>
</dbReference>
<proteinExistence type="predicted"/>
<organism evidence="2 3">
    <name type="scientific">Aphis craccivora</name>
    <name type="common">Cowpea aphid</name>
    <dbReference type="NCBI Taxonomy" id="307492"/>
    <lineage>
        <taxon>Eukaryota</taxon>
        <taxon>Metazoa</taxon>
        <taxon>Ecdysozoa</taxon>
        <taxon>Arthropoda</taxon>
        <taxon>Hexapoda</taxon>
        <taxon>Insecta</taxon>
        <taxon>Pterygota</taxon>
        <taxon>Neoptera</taxon>
        <taxon>Paraneoptera</taxon>
        <taxon>Hemiptera</taxon>
        <taxon>Sternorrhyncha</taxon>
        <taxon>Aphidomorpha</taxon>
        <taxon>Aphidoidea</taxon>
        <taxon>Aphididae</taxon>
        <taxon>Aphidini</taxon>
        <taxon>Aphis</taxon>
        <taxon>Aphis</taxon>
    </lineage>
</organism>
<dbReference type="InterPro" id="IPR041588">
    <property type="entry name" value="Integrase_H2C2"/>
</dbReference>
<dbReference type="GO" id="GO:0003964">
    <property type="term" value="F:RNA-directed DNA polymerase activity"/>
    <property type="evidence" value="ECO:0007669"/>
    <property type="project" value="UniProtKB-KW"/>
</dbReference>
<dbReference type="AlphaFoldDB" id="A0A6G0W288"/>
<keyword evidence="2" id="KW-0808">Transferase</keyword>
<accession>A0A6G0W288</accession>
<name>A0A6G0W288_APHCR</name>
<protein>
    <submittedName>
        <fullName evidence="2">Reverse transcriptase domain-containing protein</fullName>
    </submittedName>
</protein>
<dbReference type="SUPFAM" id="SSF56219">
    <property type="entry name" value="DNase I-like"/>
    <property type="match status" value="1"/>
</dbReference>
<dbReference type="EMBL" id="VUJU01009799">
    <property type="protein sequence ID" value="KAF0717525.1"/>
    <property type="molecule type" value="Genomic_DNA"/>
</dbReference>